<dbReference type="AlphaFoldDB" id="A0A1U7LKT7"/>
<dbReference type="OMA" id="VWAVKPQ"/>
<dbReference type="Gene3D" id="3.40.50.720">
    <property type="entry name" value="NAD(P)-binding Rossmann-like Domain"/>
    <property type="match status" value="1"/>
</dbReference>
<feature type="domain" description="Pyrroline-5-carboxylate reductase catalytic N-terminal" evidence="6">
    <location>
        <begin position="5"/>
        <end position="103"/>
    </location>
</feature>
<dbReference type="NCBIfam" id="TIGR00112">
    <property type="entry name" value="proC"/>
    <property type="match status" value="1"/>
</dbReference>
<gene>
    <name evidence="8" type="ORF">NEOLI_000854</name>
</gene>
<dbReference type="Proteomes" id="UP000186594">
    <property type="component" value="Unassembled WGS sequence"/>
</dbReference>
<dbReference type="Gene3D" id="1.10.3730.10">
    <property type="entry name" value="ProC C-terminal domain-like"/>
    <property type="match status" value="1"/>
</dbReference>
<feature type="domain" description="Pyrroline-5-carboxylate reductase dimerisation" evidence="7">
    <location>
        <begin position="166"/>
        <end position="269"/>
    </location>
</feature>
<keyword evidence="2 4" id="KW-0521">NADP</keyword>
<comment type="caution">
    <text evidence="8">The sequence shown here is derived from an EMBL/GenBank/DDBJ whole genome shotgun (WGS) entry which is preliminary data.</text>
</comment>
<organism evidence="8 9">
    <name type="scientific">Neolecta irregularis (strain DAH-3)</name>
    <dbReference type="NCBI Taxonomy" id="1198029"/>
    <lineage>
        <taxon>Eukaryota</taxon>
        <taxon>Fungi</taxon>
        <taxon>Dikarya</taxon>
        <taxon>Ascomycota</taxon>
        <taxon>Taphrinomycotina</taxon>
        <taxon>Neolectales</taxon>
        <taxon>Neolectaceae</taxon>
        <taxon>Neolecta</taxon>
    </lineage>
</organism>
<dbReference type="STRING" id="1198029.A0A1U7LKT7"/>
<evidence type="ECO:0000259" key="7">
    <source>
        <dbReference type="Pfam" id="PF14748"/>
    </source>
</evidence>
<evidence type="ECO:0000313" key="8">
    <source>
        <dbReference type="EMBL" id="OLL23264.1"/>
    </source>
</evidence>
<name>A0A1U7LKT7_NEOID</name>
<dbReference type="InterPro" id="IPR029036">
    <property type="entry name" value="P5CR_dimer"/>
</dbReference>
<keyword evidence="5" id="KW-0641">Proline biosynthesis</keyword>
<feature type="binding site" evidence="4">
    <location>
        <begin position="8"/>
        <end position="13"/>
    </location>
    <ligand>
        <name>NADP(+)</name>
        <dbReference type="ChEBI" id="CHEBI:58349"/>
    </ligand>
</feature>
<evidence type="ECO:0000256" key="3">
    <source>
        <dbReference type="ARBA" id="ARBA00023002"/>
    </source>
</evidence>
<comment type="catalytic activity">
    <reaction evidence="5">
        <text>L-proline + NADP(+) = (S)-1-pyrroline-5-carboxylate + NADPH + 2 H(+)</text>
        <dbReference type="Rhea" id="RHEA:14109"/>
        <dbReference type="ChEBI" id="CHEBI:15378"/>
        <dbReference type="ChEBI" id="CHEBI:17388"/>
        <dbReference type="ChEBI" id="CHEBI:57783"/>
        <dbReference type="ChEBI" id="CHEBI:58349"/>
        <dbReference type="ChEBI" id="CHEBI:60039"/>
        <dbReference type="EC" id="1.5.1.2"/>
    </reaction>
</comment>
<dbReference type="Pfam" id="PF03807">
    <property type="entry name" value="F420_oxidored"/>
    <property type="match status" value="1"/>
</dbReference>
<keyword evidence="5" id="KW-0028">Amino-acid biosynthesis</keyword>
<keyword evidence="9" id="KW-1185">Reference proteome</keyword>
<evidence type="ECO:0000256" key="1">
    <source>
        <dbReference type="ARBA" id="ARBA00005525"/>
    </source>
</evidence>
<dbReference type="GO" id="GO:0004735">
    <property type="term" value="F:pyrroline-5-carboxylate reductase activity"/>
    <property type="evidence" value="ECO:0007669"/>
    <property type="project" value="UniProtKB-EC"/>
</dbReference>
<reference evidence="8 9" key="1">
    <citation type="submission" date="2016-04" db="EMBL/GenBank/DDBJ databases">
        <title>Evolutionary innovation and constraint leading to complex multicellularity in the Ascomycota.</title>
        <authorList>
            <person name="Cisse O."/>
            <person name="Nguyen A."/>
            <person name="Hewitt D.A."/>
            <person name="Jedd G."/>
            <person name="Stajich J.E."/>
        </authorList>
    </citation>
    <scope>NUCLEOTIDE SEQUENCE [LARGE SCALE GENOMIC DNA]</scope>
    <source>
        <strain evidence="8 9">DAH-3</strain>
    </source>
</reference>
<dbReference type="EC" id="1.5.1.2" evidence="5"/>
<dbReference type="EMBL" id="LXFE01002012">
    <property type="protein sequence ID" value="OLL23264.1"/>
    <property type="molecule type" value="Genomic_DNA"/>
</dbReference>
<dbReference type="PROSITE" id="PS00521">
    <property type="entry name" value="P5CR"/>
    <property type="match status" value="1"/>
</dbReference>
<evidence type="ECO:0000259" key="6">
    <source>
        <dbReference type="Pfam" id="PF03807"/>
    </source>
</evidence>
<sequence>MSTTLCILGCGTMGKAILSGILSSDDSTVPSNFIACVKRPASKDRLHSLFPKLRIFVGDNVAGVNAADIVLLGSKPQICKEILSQDGMREALEGKLLISILAGTRLSQLHELCNPSTHIIRAMPNTPTKIRQGMTVLVPDNTVTDLERDLTECIFKNIGLVTFLEEKHIDIATALCGSGPAFICTILEAMTDGGVMMGLPRPIAQELVAQSMQGTARMVLAGEHPALIRDDVATPGGCTIGGLLAMEDGKIRSTLARAVQQAAIVAEELGRK</sequence>
<dbReference type="PANTHER" id="PTHR11645">
    <property type="entry name" value="PYRROLINE-5-CARBOXYLATE REDUCTASE"/>
    <property type="match status" value="1"/>
</dbReference>
<dbReference type="FunFam" id="1.10.3730.10:FF:000001">
    <property type="entry name" value="Pyrroline-5-carboxylate reductase"/>
    <property type="match status" value="1"/>
</dbReference>
<evidence type="ECO:0000256" key="4">
    <source>
        <dbReference type="PIRSR" id="PIRSR000193-1"/>
    </source>
</evidence>
<comment type="pathway">
    <text evidence="5">Amino-acid biosynthesis; L-proline biosynthesis; L-proline from L-glutamate 5-semialdehyde: step 1/1.</text>
</comment>
<dbReference type="Pfam" id="PF14748">
    <property type="entry name" value="P5CR_dimer"/>
    <property type="match status" value="1"/>
</dbReference>
<proteinExistence type="inferred from homology"/>
<dbReference type="InterPro" id="IPR008927">
    <property type="entry name" value="6-PGluconate_DH-like_C_sf"/>
</dbReference>
<keyword evidence="3 5" id="KW-0560">Oxidoreductase</keyword>
<dbReference type="InterPro" id="IPR028939">
    <property type="entry name" value="P5C_Rdtase_cat_N"/>
</dbReference>
<dbReference type="SUPFAM" id="SSF48179">
    <property type="entry name" value="6-phosphogluconate dehydrogenase C-terminal domain-like"/>
    <property type="match status" value="1"/>
</dbReference>
<dbReference type="GO" id="GO:0055129">
    <property type="term" value="P:L-proline biosynthetic process"/>
    <property type="evidence" value="ECO:0007669"/>
    <property type="project" value="UniProtKB-UniPathway"/>
</dbReference>
<dbReference type="PIRSF" id="PIRSF000193">
    <property type="entry name" value="Pyrrol-5-carb_rd"/>
    <property type="match status" value="1"/>
</dbReference>
<dbReference type="PANTHER" id="PTHR11645:SF0">
    <property type="entry name" value="PYRROLINE-5-CARBOXYLATE REDUCTASE 3"/>
    <property type="match status" value="1"/>
</dbReference>
<dbReference type="UniPathway" id="UPA00098">
    <property type="reaction ID" value="UER00361"/>
</dbReference>
<protein>
    <recommendedName>
        <fullName evidence="5">Pyrroline-5-carboxylate reductase</fullName>
        <ecNumber evidence="5">1.5.1.2</ecNumber>
    </recommendedName>
</protein>
<comment type="similarity">
    <text evidence="1 5">Belongs to the pyrroline-5-carboxylate reductase family.</text>
</comment>
<evidence type="ECO:0000313" key="9">
    <source>
        <dbReference type="Proteomes" id="UP000186594"/>
    </source>
</evidence>
<evidence type="ECO:0000256" key="5">
    <source>
        <dbReference type="RuleBase" id="RU003903"/>
    </source>
</evidence>
<dbReference type="InterPro" id="IPR053790">
    <property type="entry name" value="P5CR-like_CS"/>
</dbReference>
<dbReference type="SUPFAM" id="SSF51735">
    <property type="entry name" value="NAD(P)-binding Rossmann-fold domains"/>
    <property type="match status" value="1"/>
</dbReference>
<evidence type="ECO:0000256" key="2">
    <source>
        <dbReference type="ARBA" id="ARBA00022857"/>
    </source>
</evidence>
<accession>A0A1U7LKT7</accession>
<dbReference type="HAMAP" id="MF_01925">
    <property type="entry name" value="P5C_reductase"/>
    <property type="match status" value="1"/>
</dbReference>
<dbReference type="InterPro" id="IPR036291">
    <property type="entry name" value="NAD(P)-bd_dom_sf"/>
</dbReference>
<dbReference type="OrthoDB" id="10263291at2759"/>
<feature type="binding site" evidence="4">
    <location>
        <position position="60"/>
    </location>
    <ligand>
        <name>NADPH</name>
        <dbReference type="ChEBI" id="CHEBI:57783"/>
    </ligand>
</feature>
<dbReference type="InterPro" id="IPR000304">
    <property type="entry name" value="Pyrroline-COOH_reductase"/>
</dbReference>